<reference evidence="1" key="1">
    <citation type="submission" date="2020-08" db="EMBL/GenBank/DDBJ databases">
        <title>Multicomponent nature underlies the extraordinary mechanical properties of spider dragline silk.</title>
        <authorList>
            <person name="Kono N."/>
            <person name="Nakamura H."/>
            <person name="Mori M."/>
            <person name="Yoshida Y."/>
            <person name="Ohtoshi R."/>
            <person name="Malay A.D."/>
            <person name="Moran D.A.P."/>
            <person name="Tomita M."/>
            <person name="Numata K."/>
            <person name="Arakawa K."/>
        </authorList>
    </citation>
    <scope>NUCLEOTIDE SEQUENCE</scope>
</reference>
<evidence type="ECO:0000313" key="2">
    <source>
        <dbReference type="Proteomes" id="UP000887013"/>
    </source>
</evidence>
<name>A0A8X6PJU9_NEPPI</name>
<comment type="caution">
    <text evidence="1">The sequence shown here is derived from an EMBL/GenBank/DDBJ whole genome shotgun (WGS) entry which is preliminary data.</text>
</comment>
<sequence>MPKLTEMDALLYDCVGKNFQRVASTKTLNVLSRGDQNNLSEHGFITVLMQDIGRLLSIRTTTLEEGVLDAEDRNLGFSVRALVPTQDNLNKRMRCSALHSFHFQKVQLL</sequence>
<gene>
    <name evidence="1" type="ORF">NPIL_99661</name>
</gene>
<dbReference type="AlphaFoldDB" id="A0A8X6PJU9"/>
<protein>
    <submittedName>
        <fullName evidence="1">Uncharacterized protein</fullName>
    </submittedName>
</protein>
<keyword evidence="2" id="KW-1185">Reference proteome</keyword>
<organism evidence="1 2">
    <name type="scientific">Nephila pilipes</name>
    <name type="common">Giant wood spider</name>
    <name type="synonym">Nephila maculata</name>
    <dbReference type="NCBI Taxonomy" id="299642"/>
    <lineage>
        <taxon>Eukaryota</taxon>
        <taxon>Metazoa</taxon>
        <taxon>Ecdysozoa</taxon>
        <taxon>Arthropoda</taxon>
        <taxon>Chelicerata</taxon>
        <taxon>Arachnida</taxon>
        <taxon>Araneae</taxon>
        <taxon>Araneomorphae</taxon>
        <taxon>Entelegynae</taxon>
        <taxon>Araneoidea</taxon>
        <taxon>Nephilidae</taxon>
        <taxon>Nephila</taxon>
    </lineage>
</organism>
<proteinExistence type="predicted"/>
<evidence type="ECO:0000313" key="1">
    <source>
        <dbReference type="EMBL" id="GFT71124.1"/>
    </source>
</evidence>
<dbReference type="Proteomes" id="UP000887013">
    <property type="component" value="Unassembled WGS sequence"/>
</dbReference>
<dbReference type="EMBL" id="BMAW01069932">
    <property type="protein sequence ID" value="GFT71124.1"/>
    <property type="molecule type" value="Genomic_DNA"/>
</dbReference>
<accession>A0A8X6PJU9</accession>